<dbReference type="AlphaFoldDB" id="A0A1G5VW67"/>
<evidence type="ECO:0000256" key="7">
    <source>
        <dbReference type="ARBA" id="ARBA00023277"/>
    </source>
</evidence>
<dbReference type="GO" id="GO:0008934">
    <property type="term" value="F:inositol monophosphate 1-phosphatase activity"/>
    <property type="evidence" value="ECO:0007669"/>
    <property type="project" value="TreeGrafter"/>
</dbReference>
<dbReference type="GO" id="GO:0042132">
    <property type="term" value="F:fructose 1,6-bisphosphate 1-phosphatase activity"/>
    <property type="evidence" value="ECO:0007669"/>
    <property type="project" value="UniProtKB-EC"/>
</dbReference>
<accession>A0A1G5VW67</accession>
<evidence type="ECO:0000313" key="11">
    <source>
        <dbReference type="Proteomes" id="UP000323439"/>
    </source>
</evidence>
<evidence type="ECO:0000256" key="8">
    <source>
        <dbReference type="ARBA" id="ARBA00038103"/>
    </source>
</evidence>
<proteinExistence type="inferred from homology"/>
<protein>
    <recommendedName>
        <fullName evidence="3">fructose-bisphosphatase</fullName>
        <ecNumber evidence="3">3.1.3.11</ecNumber>
    </recommendedName>
</protein>
<evidence type="ECO:0000256" key="9">
    <source>
        <dbReference type="PIRSR" id="PIRSR600760-2"/>
    </source>
</evidence>
<dbReference type="OrthoDB" id="58111at2157"/>
<name>A0A1G5VW67_9EURY</name>
<dbReference type="PROSITE" id="PS00629">
    <property type="entry name" value="IMP_1"/>
    <property type="match status" value="1"/>
</dbReference>
<sequence>MKDRDKRIATDLAYRIIKEVSRTIRPYVGKEESGVTVKIGADGTPTSLIDVIAEDTIINILKKVPIYSYVISEEIGEIKIGKGTVNGIVLSEELQREDLSDDEKASFIFLIDPVDGTTNAIREIPAYAISIAVADVSYGRMSTLDDVELAFISNLADGSFFEAEKGKGCLLRNKEVQPSSIVNMDEMTLGGFIKTNTSSASKLVDTARRMRVLGSVVLELSYVASGKYDSFLDLRGSRIIDIAASKLIIEEAGAIITDKDGEAIHTSLGIHEKTIVVASSNRILHDKIISILNGD</sequence>
<keyword evidence="4 9" id="KW-0479">Metal-binding</keyword>
<dbReference type="Gene3D" id="3.30.540.10">
    <property type="entry name" value="Fructose-1,6-Bisphosphatase, subunit A, domain 1"/>
    <property type="match status" value="1"/>
</dbReference>
<dbReference type="PANTHER" id="PTHR20854">
    <property type="entry name" value="INOSITOL MONOPHOSPHATASE"/>
    <property type="match status" value="1"/>
</dbReference>
<dbReference type="Gene3D" id="3.40.190.80">
    <property type="match status" value="1"/>
</dbReference>
<feature type="binding site" evidence="9">
    <location>
        <position position="73"/>
    </location>
    <ligand>
        <name>Mg(2+)</name>
        <dbReference type="ChEBI" id="CHEBI:18420"/>
        <label>1</label>
        <note>catalytic</note>
    </ligand>
</feature>
<feature type="binding site" evidence="9">
    <location>
        <position position="115"/>
    </location>
    <ligand>
        <name>Mg(2+)</name>
        <dbReference type="ChEBI" id="CHEBI:18420"/>
        <label>1</label>
        <note>catalytic</note>
    </ligand>
</feature>
<dbReference type="PANTHER" id="PTHR20854:SF4">
    <property type="entry name" value="INOSITOL-1-MONOPHOSPHATASE-RELATED"/>
    <property type="match status" value="1"/>
</dbReference>
<dbReference type="SUPFAM" id="SSF56655">
    <property type="entry name" value="Carbohydrate phosphatase"/>
    <property type="match status" value="1"/>
</dbReference>
<evidence type="ECO:0000256" key="4">
    <source>
        <dbReference type="ARBA" id="ARBA00022723"/>
    </source>
</evidence>
<dbReference type="InterPro" id="IPR020583">
    <property type="entry name" value="Inositol_monoP_metal-BS"/>
</dbReference>
<dbReference type="GO" id="GO:0007165">
    <property type="term" value="P:signal transduction"/>
    <property type="evidence" value="ECO:0007669"/>
    <property type="project" value="TreeGrafter"/>
</dbReference>
<organism evidence="10 11">
    <name type="scientific">Methanobrevibacter millerae</name>
    <dbReference type="NCBI Taxonomy" id="230361"/>
    <lineage>
        <taxon>Archaea</taxon>
        <taxon>Methanobacteriati</taxon>
        <taxon>Methanobacteriota</taxon>
        <taxon>Methanomada group</taxon>
        <taxon>Methanobacteria</taxon>
        <taxon>Methanobacteriales</taxon>
        <taxon>Methanobacteriaceae</taxon>
        <taxon>Methanobrevibacter</taxon>
    </lineage>
</organism>
<evidence type="ECO:0000256" key="2">
    <source>
        <dbReference type="ARBA" id="ARBA00001946"/>
    </source>
</evidence>
<dbReference type="GO" id="GO:0006020">
    <property type="term" value="P:inositol metabolic process"/>
    <property type="evidence" value="ECO:0007669"/>
    <property type="project" value="TreeGrafter"/>
</dbReference>
<feature type="binding site" evidence="9">
    <location>
        <position position="112"/>
    </location>
    <ligand>
        <name>Mg(2+)</name>
        <dbReference type="ChEBI" id="CHEBI:18420"/>
        <label>1</label>
        <note>catalytic</note>
    </ligand>
</feature>
<dbReference type="Proteomes" id="UP000323439">
    <property type="component" value="Unassembled WGS sequence"/>
</dbReference>
<gene>
    <name evidence="10" type="ORF">SAMN02910315_00901</name>
</gene>
<reference evidence="10 11" key="1">
    <citation type="submission" date="2016-10" db="EMBL/GenBank/DDBJ databases">
        <authorList>
            <person name="Varghese N."/>
            <person name="Submissions S."/>
        </authorList>
    </citation>
    <scope>NUCLEOTIDE SEQUENCE [LARGE SCALE GENOMIC DNA]</scope>
    <source>
        <strain evidence="10 11">DSM 16643</strain>
    </source>
</reference>
<feature type="binding site" evidence="9">
    <location>
        <position position="241"/>
    </location>
    <ligand>
        <name>Mg(2+)</name>
        <dbReference type="ChEBI" id="CHEBI:18420"/>
        <label>1</label>
        <note>catalytic</note>
    </ligand>
</feature>
<evidence type="ECO:0000313" key="10">
    <source>
        <dbReference type="EMBL" id="SDA49255.1"/>
    </source>
</evidence>
<comment type="catalytic activity">
    <reaction evidence="1">
        <text>beta-D-fructose 1,6-bisphosphate + H2O = beta-D-fructose 6-phosphate + phosphate</text>
        <dbReference type="Rhea" id="RHEA:11064"/>
        <dbReference type="ChEBI" id="CHEBI:15377"/>
        <dbReference type="ChEBI" id="CHEBI:32966"/>
        <dbReference type="ChEBI" id="CHEBI:43474"/>
        <dbReference type="ChEBI" id="CHEBI:57634"/>
        <dbReference type="EC" id="3.1.3.11"/>
    </reaction>
</comment>
<dbReference type="Pfam" id="PF00459">
    <property type="entry name" value="Inositol_P"/>
    <property type="match status" value="1"/>
</dbReference>
<comment type="cofactor">
    <cofactor evidence="2 9">
        <name>Mg(2+)</name>
        <dbReference type="ChEBI" id="CHEBI:18420"/>
    </cofactor>
</comment>
<keyword evidence="7" id="KW-0119">Carbohydrate metabolism</keyword>
<dbReference type="FunFam" id="3.40.190.80:FF:000020">
    <property type="entry name" value="Fructose-1,6-bisphosphatase/inositol-1-monophosphatase"/>
    <property type="match status" value="1"/>
</dbReference>
<evidence type="ECO:0000256" key="5">
    <source>
        <dbReference type="ARBA" id="ARBA00022801"/>
    </source>
</evidence>
<keyword evidence="11" id="KW-1185">Reference proteome</keyword>
<dbReference type="PRINTS" id="PR00377">
    <property type="entry name" value="IMPHPHTASES"/>
</dbReference>
<dbReference type="GO" id="GO:0046872">
    <property type="term" value="F:metal ion binding"/>
    <property type="evidence" value="ECO:0007669"/>
    <property type="project" value="UniProtKB-KW"/>
</dbReference>
<dbReference type="InterPro" id="IPR000760">
    <property type="entry name" value="Inositol_monophosphatase-like"/>
</dbReference>
<dbReference type="RefSeq" id="WP_149731478.1">
    <property type="nucleotide sequence ID" value="NZ_FMXB01000005.1"/>
</dbReference>
<evidence type="ECO:0000256" key="3">
    <source>
        <dbReference type="ARBA" id="ARBA00013093"/>
    </source>
</evidence>
<comment type="similarity">
    <text evidence="8">Belongs to the inositol monophosphatase superfamily. FBPase class 4 family.</text>
</comment>
<evidence type="ECO:0000256" key="6">
    <source>
        <dbReference type="ARBA" id="ARBA00022842"/>
    </source>
</evidence>
<keyword evidence="6 9" id="KW-0460">Magnesium</keyword>
<dbReference type="EC" id="3.1.3.11" evidence="3"/>
<evidence type="ECO:0000256" key="1">
    <source>
        <dbReference type="ARBA" id="ARBA00001273"/>
    </source>
</evidence>
<keyword evidence="5" id="KW-0378">Hydrolase</keyword>
<dbReference type="EMBL" id="FMXB01000005">
    <property type="protein sequence ID" value="SDA49255.1"/>
    <property type="molecule type" value="Genomic_DNA"/>
</dbReference>